<dbReference type="RefSeq" id="XP_058339034.1">
    <property type="nucleotide sequence ID" value="XM_058490178.1"/>
</dbReference>
<name>A0AAD7UX23_9FUNG</name>
<proteinExistence type="predicted"/>
<evidence type="ECO:0000313" key="2">
    <source>
        <dbReference type="EMBL" id="KAJ8654120.1"/>
    </source>
</evidence>
<sequence length="251" mass="26787">MTKSYDIPLGPEFFDAVSKADGEEILVLNAAKLISRANELWGNEGWSSETTIEQMKYATKRSKEEALVEALSRFGEGLGLCGQDQEYMEQIKDMDVPTRFPFDPDHIAHHPQYDPSTTKKRPAVEIPAPPEPKIKKTNTQQGSRGSGGRGKGGRGRGGKGGNQSSTTTPSPSAPTDPTTTPSPLAPTDPTTTPSSSSTEMSTTPSSSSTGMSTTPSSSSTEMSTTPSSSSSIAFKKQAYTQMKLPFDKGKK</sequence>
<evidence type="ECO:0000313" key="3">
    <source>
        <dbReference type="Proteomes" id="UP001234581"/>
    </source>
</evidence>
<feature type="compositionally biased region" description="Basic and acidic residues" evidence="1">
    <location>
        <begin position="96"/>
        <end position="112"/>
    </location>
</feature>
<accession>A0AAD7UX23</accession>
<protein>
    <submittedName>
        <fullName evidence="2">Uncharacterized protein</fullName>
    </submittedName>
</protein>
<organism evidence="2 3">
    <name type="scientific">Lichtheimia ornata</name>
    <dbReference type="NCBI Taxonomy" id="688661"/>
    <lineage>
        <taxon>Eukaryota</taxon>
        <taxon>Fungi</taxon>
        <taxon>Fungi incertae sedis</taxon>
        <taxon>Mucoromycota</taxon>
        <taxon>Mucoromycotina</taxon>
        <taxon>Mucoromycetes</taxon>
        <taxon>Mucorales</taxon>
        <taxon>Lichtheimiaceae</taxon>
        <taxon>Lichtheimia</taxon>
    </lineage>
</organism>
<feature type="compositionally biased region" description="Low complexity" evidence="1">
    <location>
        <begin position="164"/>
        <end position="231"/>
    </location>
</feature>
<reference evidence="2 3" key="1">
    <citation type="submission" date="2023-03" db="EMBL/GenBank/DDBJ databases">
        <title>Genome sequence of Lichtheimia ornata CBS 291.66.</title>
        <authorList>
            <person name="Mohabir J.T."/>
            <person name="Shea T.P."/>
            <person name="Kurbessoian T."/>
            <person name="Berby B."/>
            <person name="Fontaine J."/>
            <person name="Livny J."/>
            <person name="Gnirke A."/>
            <person name="Stajich J.E."/>
            <person name="Cuomo C.A."/>
        </authorList>
    </citation>
    <scope>NUCLEOTIDE SEQUENCE [LARGE SCALE GENOMIC DNA]</scope>
    <source>
        <strain evidence="2">CBS 291.66</strain>
    </source>
</reference>
<dbReference type="SUPFAM" id="SSF54768">
    <property type="entry name" value="dsRNA-binding domain-like"/>
    <property type="match status" value="1"/>
</dbReference>
<dbReference type="Proteomes" id="UP001234581">
    <property type="component" value="Unassembled WGS sequence"/>
</dbReference>
<dbReference type="EMBL" id="JARTCD010000066">
    <property type="protein sequence ID" value="KAJ8654120.1"/>
    <property type="molecule type" value="Genomic_DNA"/>
</dbReference>
<keyword evidence="3" id="KW-1185">Reference proteome</keyword>
<dbReference type="AlphaFoldDB" id="A0AAD7UX23"/>
<comment type="caution">
    <text evidence="2">The sequence shown here is derived from an EMBL/GenBank/DDBJ whole genome shotgun (WGS) entry which is preliminary data.</text>
</comment>
<feature type="region of interest" description="Disordered" evidence="1">
    <location>
        <begin position="96"/>
        <end position="251"/>
    </location>
</feature>
<evidence type="ECO:0000256" key="1">
    <source>
        <dbReference type="SAM" id="MobiDB-lite"/>
    </source>
</evidence>
<dbReference type="GeneID" id="83217599"/>
<gene>
    <name evidence="2" type="ORF">O0I10_010195</name>
</gene>